<reference evidence="1 2" key="1">
    <citation type="journal article" date="2014" name="PLoS Genet.">
        <title>Analysis of the Phlebiopsis gigantea genome, transcriptome and secretome provides insight into its pioneer colonization strategies of wood.</title>
        <authorList>
            <person name="Hori C."/>
            <person name="Ishida T."/>
            <person name="Igarashi K."/>
            <person name="Samejima M."/>
            <person name="Suzuki H."/>
            <person name="Master E."/>
            <person name="Ferreira P."/>
            <person name="Ruiz-Duenas F.J."/>
            <person name="Held B."/>
            <person name="Canessa P."/>
            <person name="Larrondo L.F."/>
            <person name="Schmoll M."/>
            <person name="Druzhinina I.S."/>
            <person name="Kubicek C.P."/>
            <person name="Gaskell J.A."/>
            <person name="Kersten P."/>
            <person name="St John F."/>
            <person name="Glasner J."/>
            <person name="Sabat G."/>
            <person name="Splinter BonDurant S."/>
            <person name="Syed K."/>
            <person name="Yadav J."/>
            <person name="Mgbeahuruike A.C."/>
            <person name="Kovalchuk A."/>
            <person name="Asiegbu F.O."/>
            <person name="Lackner G."/>
            <person name="Hoffmeister D."/>
            <person name="Rencoret J."/>
            <person name="Gutierrez A."/>
            <person name="Sun H."/>
            <person name="Lindquist E."/>
            <person name="Barry K."/>
            <person name="Riley R."/>
            <person name="Grigoriev I.V."/>
            <person name="Henrissat B."/>
            <person name="Kues U."/>
            <person name="Berka R.M."/>
            <person name="Martinez A.T."/>
            <person name="Covert S.F."/>
            <person name="Blanchette R.A."/>
            <person name="Cullen D."/>
        </authorList>
    </citation>
    <scope>NUCLEOTIDE SEQUENCE [LARGE SCALE GENOMIC DNA]</scope>
    <source>
        <strain evidence="1 2">11061_1 CR5-6</strain>
    </source>
</reference>
<sequence length="390" mass="43963">MSSSTSLVNRIAHKLCAGFSRLVLTHAMTKLILLEEDLSSNAHAPQVDTVGCFETSYEVPGRHEELSFDDGNIAVMCGHKYFLVHRSVLFRHSVVLEEMAEAAVAEGLIQVLEGCPILVLPNTPDEMYVLLKYLYGLSDHSELDDFRVLSILLKLSTAYGIQTLRLKALKQLSLSWPMTLTQWEAREKLVTNDGGIYAPRTGLPHPAVIITLARDIDAPQLLPSAFYDLSRYLPSQLTTDHIDPDTGRTYSLSNTELFRVYRGKEQAARYFSTFIVKELESRTPSQFCHNRDESLPARKRRCQIAFEAITYALIRDVNGLVLNRNSDPLFAIADSLLMQTKEDAPGTENKAATRACEACRMEFSAAIENVRNEFWSKLPEWFELDVPNWG</sequence>
<dbReference type="STRING" id="745531.A0A0C3NND2"/>
<dbReference type="Proteomes" id="UP000053257">
    <property type="component" value="Unassembled WGS sequence"/>
</dbReference>
<name>A0A0C3NND2_PHLG1</name>
<protein>
    <recommendedName>
        <fullName evidence="3">BTB domain-containing protein</fullName>
    </recommendedName>
</protein>
<dbReference type="AlphaFoldDB" id="A0A0C3NND2"/>
<evidence type="ECO:0000313" key="1">
    <source>
        <dbReference type="EMBL" id="KIP06604.1"/>
    </source>
</evidence>
<dbReference type="EMBL" id="KN840514">
    <property type="protein sequence ID" value="KIP06604.1"/>
    <property type="molecule type" value="Genomic_DNA"/>
</dbReference>
<gene>
    <name evidence="1" type="ORF">PHLGIDRAFT_128179</name>
</gene>
<proteinExistence type="predicted"/>
<keyword evidence="2" id="KW-1185">Reference proteome</keyword>
<dbReference type="InterPro" id="IPR011333">
    <property type="entry name" value="SKP1/BTB/POZ_sf"/>
</dbReference>
<organism evidence="1 2">
    <name type="scientific">Phlebiopsis gigantea (strain 11061_1 CR5-6)</name>
    <name type="common">White-rot fungus</name>
    <name type="synonym">Peniophora gigantea</name>
    <dbReference type="NCBI Taxonomy" id="745531"/>
    <lineage>
        <taxon>Eukaryota</taxon>
        <taxon>Fungi</taxon>
        <taxon>Dikarya</taxon>
        <taxon>Basidiomycota</taxon>
        <taxon>Agaricomycotina</taxon>
        <taxon>Agaricomycetes</taxon>
        <taxon>Polyporales</taxon>
        <taxon>Phanerochaetaceae</taxon>
        <taxon>Phlebiopsis</taxon>
    </lineage>
</organism>
<accession>A0A0C3NND2</accession>
<evidence type="ECO:0008006" key="3">
    <source>
        <dbReference type="Google" id="ProtNLM"/>
    </source>
</evidence>
<dbReference type="SUPFAM" id="SSF54695">
    <property type="entry name" value="POZ domain"/>
    <property type="match status" value="1"/>
</dbReference>
<dbReference type="OrthoDB" id="3235673at2759"/>
<dbReference type="HOGENOM" id="CLU_033082_1_2_1"/>
<evidence type="ECO:0000313" key="2">
    <source>
        <dbReference type="Proteomes" id="UP000053257"/>
    </source>
</evidence>
<dbReference type="Gene3D" id="3.30.710.10">
    <property type="entry name" value="Potassium Channel Kv1.1, Chain A"/>
    <property type="match status" value="1"/>
</dbReference>